<dbReference type="RefSeq" id="WP_046822508.1">
    <property type="nucleotide sequence ID" value="NZ_JBCLWQ010000002.1"/>
</dbReference>
<evidence type="ECO:0008006" key="4">
    <source>
        <dbReference type="Google" id="ProtNLM"/>
    </source>
</evidence>
<gene>
    <name evidence="2" type="ORF">VN21_06185</name>
</gene>
<keyword evidence="1" id="KW-1133">Transmembrane helix</keyword>
<dbReference type="PATRIC" id="fig|1629550.3.peg.686"/>
<name>A0A0M3DH23_9FIRM</name>
<evidence type="ECO:0000256" key="1">
    <source>
        <dbReference type="SAM" id="Phobius"/>
    </source>
</evidence>
<accession>A0A0M3DH23</accession>
<reference evidence="2 3" key="1">
    <citation type="submission" date="2015-04" db="EMBL/GenBank/DDBJ databases">
        <title>Microcin producing Clostridium sp. JC272T.</title>
        <authorList>
            <person name="Jyothsna T."/>
            <person name="Sasikala C."/>
            <person name="Ramana C."/>
        </authorList>
    </citation>
    <scope>NUCLEOTIDE SEQUENCE [LARGE SCALE GENOMIC DNA]</scope>
    <source>
        <strain evidence="2 3">JC272</strain>
    </source>
</reference>
<evidence type="ECO:0000313" key="3">
    <source>
        <dbReference type="Proteomes" id="UP000034407"/>
    </source>
</evidence>
<feature type="transmembrane region" description="Helical" evidence="1">
    <location>
        <begin position="6"/>
        <end position="27"/>
    </location>
</feature>
<dbReference type="EMBL" id="LBBT01000138">
    <property type="protein sequence ID" value="KKY01920.1"/>
    <property type="molecule type" value="Genomic_DNA"/>
</dbReference>
<proteinExistence type="predicted"/>
<protein>
    <recommendedName>
        <fullName evidence="4">PrcB C-terminal domain-containing protein</fullName>
    </recommendedName>
</protein>
<organism evidence="2 3">
    <name type="scientific">Paraclostridium benzoelyticum</name>
    <dbReference type="NCBI Taxonomy" id="1629550"/>
    <lineage>
        <taxon>Bacteria</taxon>
        <taxon>Bacillati</taxon>
        <taxon>Bacillota</taxon>
        <taxon>Clostridia</taxon>
        <taxon>Peptostreptococcales</taxon>
        <taxon>Peptostreptococcaceae</taxon>
        <taxon>Paraclostridium</taxon>
    </lineage>
</organism>
<dbReference type="OrthoDB" id="422698at2"/>
<keyword evidence="3" id="KW-1185">Reference proteome</keyword>
<comment type="caution">
    <text evidence="2">The sequence shown here is derived from an EMBL/GenBank/DDBJ whole genome shotgun (WGS) entry which is preliminary data.</text>
</comment>
<dbReference type="AlphaFoldDB" id="A0A0M3DH23"/>
<keyword evidence="1" id="KW-0472">Membrane</keyword>
<keyword evidence="1" id="KW-0812">Transmembrane</keyword>
<dbReference type="Proteomes" id="UP000034407">
    <property type="component" value="Unassembled WGS sequence"/>
</dbReference>
<sequence>MKVKFNIRGVIYGIIVLILLLGGFVFVPKMFMDDSKPVDYIMLQKNEIPEKILDMMGKYTDEERALAVKLDGKIYVVVTRGKDTNKGIEMNSIKMFKEEDKNVMKVEVVHKNKEESHPYIVVETNLKELPDRIELNSKVEK</sequence>
<evidence type="ECO:0000313" key="2">
    <source>
        <dbReference type="EMBL" id="KKY01920.1"/>
    </source>
</evidence>